<keyword evidence="4" id="KW-1185">Reference proteome</keyword>
<dbReference type="OrthoDB" id="193643at2"/>
<feature type="signal peptide" evidence="2">
    <location>
        <begin position="1"/>
        <end position="23"/>
    </location>
</feature>
<accession>A0A512MI14</accession>
<dbReference type="EMBL" id="BKAG01000065">
    <property type="protein sequence ID" value="GEP45971.1"/>
    <property type="molecule type" value="Genomic_DNA"/>
</dbReference>
<organism evidence="3 4">
    <name type="scientific">Brevifollis gellanilyticus</name>
    <dbReference type="NCBI Taxonomy" id="748831"/>
    <lineage>
        <taxon>Bacteria</taxon>
        <taxon>Pseudomonadati</taxon>
        <taxon>Verrucomicrobiota</taxon>
        <taxon>Verrucomicrobiia</taxon>
        <taxon>Verrucomicrobiales</taxon>
        <taxon>Verrucomicrobiaceae</taxon>
    </lineage>
</organism>
<dbReference type="RefSeq" id="WP_146855406.1">
    <property type="nucleotide sequence ID" value="NZ_BKAG01000065.1"/>
</dbReference>
<reference evidence="3 4" key="1">
    <citation type="submission" date="2019-07" db="EMBL/GenBank/DDBJ databases">
        <title>Whole genome shotgun sequence of Brevifollis gellanilyticus NBRC 108608.</title>
        <authorList>
            <person name="Hosoyama A."/>
            <person name="Uohara A."/>
            <person name="Ohji S."/>
            <person name="Ichikawa N."/>
        </authorList>
    </citation>
    <scope>NUCLEOTIDE SEQUENCE [LARGE SCALE GENOMIC DNA]</scope>
    <source>
        <strain evidence="3 4">NBRC 108608</strain>
    </source>
</reference>
<protein>
    <recommendedName>
        <fullName evidence="5">DUF1775 domain-containing protein</fullName>
    </recommendedName>
</protein>
<comment type="caution">
    <text evidence="3">The sequence shown here is derived from an EMBL/GenBank/DDBJ whole genome shotgun (WGS) entry which is preliminary data.</text>
</comment>
<evidence type="ECO:0000313" key="3">
    <source>
        <dbReference type="EMBL" id="GEP45971.1"/>
    </source>
</evidence>
<proteinExistence type="predicted"/>
<keyword evidence="1" id="KW-0812">Transmembrane</keyword>
<evidence type="ECO:0000256" key="1">
    <source>
        <dbReference type="SAM" id="Phobius"/>
    </source>
</evidence>
<keyword evidence="1" id="KW-1133">Transmembrane helix</keyword>
<feature type="chain" id="PRO_5021936776" description="DUF1775 domain-containing protein" evidence="2">
    <location>
        <begin position="24"/>
        <end position="236"/>
    </location>
</feature>
<name>A0A512MI14_9BACT</name>
<evidence type="ECO:0000256" key="2">
    <source>
        <dbReference type="SAM" id="SignalP"/>
    </source>
</evidence>
<evidence type="ECO:0000313" key="4">
    <source>
        <dbReference type="Proteomes" id="UP000321577"/>
    </source>
</evidence>
<gene>
    <name evidence="3" type="ORF">BGE01nite_52620</name>
</gene>
<keyword evidence="1" id="KW-0472">Membrane</keyword>
<dbReference type="AlphaFoldDB" id="A0A512MI14"/>
<keyword evidence="2" id="KW-0732">Signal</keyword>
<evidence type="ECO:0008006" key="5">
    <source>
        <dbReference type="Google" id="ProtNLM"/>
    </source>
</evidence>
<feature type="transmembrane region" description="Helical" evidence="1">
    <location>
        <begin position="211"/>
        <end position="231"/>
    </location>
</feature>
<sequence length="236" mass="25344">MSRTSLLFACLLVLLFGVGPAQAHQVPNMTVEATFEPEGKFEMKVNLDPRVFLSTNPTSLPPVSADWYLNQTEDQVQKTYAQAAEHLKKHLEVKFGGQAQALPEVSWQAMDGATNKPLTRETAEAHLLGTLRGTVPAGKGDFALGFAKEAVVSLILLLKTPEMPEPKVQVLFPGESSRAIAVPTAAAAPVEAPPPSPVTPAADQPRRAMGWTGWLAGIVGLVAVTSGWFLATRRKR</sequence>
<dbReference type="Proteomes" id="UP000321577">
    <property type="component" value="Unassembled WGS sequence"/>
</dbReference>